<organism evidence="2 3">
    <name type="scientific">Dryococelus australis</name>
    <dbReference type="NCBI Taxonomy" id="614101"/>
    <lineage>
        <taxon>Eukaryota</taxon>
        <taxon>Metazoa</taxon>
        <taxon>Ecdysozoa</taxon>
        <taxon>Arthropoda</taxon>
        <taxon>Hexapoda</taxon>
        <taxon>Insecta</taxon>
        <taxon>Pterygota</taxon>
        <taxon>Neoptera</taxon>
        <taxon>Polyneoptera</taxon>
        <taxon>Phasmatodea</taxon>
        <taxon>Verophasmatodea</taxon>
        <taxon>Anareolatae</taxon>
        <taxon>Phasmatidae</taxon>
        <taxon>Eurycanthinae</taxon>
        <taxon>Dryococelus</taxon>
    </lineage>
</organism>
<keyword evidence="3" id="KW-1185">Reference proteome</keyword>
<proteinExistence type="predicted"/>
<dbReference type="Proteomes" id="UP001159363">
    <property type="component" value="Chromosome 12"/>
</dbReference>
<gene>
    <name evidence="2" type="ORF">PR048_028762</name>
</gene>
<dbReference type="EMBL" id="JARBHB010000013">
    <property type="protein sequence ID" value="KAJ8869754.1"/>
    <property type="molecule type" value="Genomic_DNA"/>
</dbReference>
<reference evidence="2 3" key="1">
    <citation type="submission" date="2023-02" db="EMBL/GenBank/DDBJ databases">
        <title>LHISI_Scaffold_Assembly.</title>
        <authorList>
            <person name="Stuart O.P."/>
            <person name="Cleave R."/>
            <person name="Magrath M.J.L."/>
            <person name="Mikheyev A.S."/>
        </authorList>
    </citation>
    <scope>NUCLEOTIDE SEQUENCE [LARGE SCALE GENOMIC DNA]</scope>
    <source>
        <strain evidence="2">Daus_M_001</strain>
        <tissue evidence="2">Leg muscle</tissue>
    </source>
</reference>
<feature type="domain" description="DUF5641" evidence="1">
    <location>
        <begin position="159"/>
        <end position="251"/>
    </location>
</feature>
<evidence type="ECO:0000313" key="3">
    <source>
        <dbReference type="Proteomes" id="UP001159363"/>
    </source>
</evidence>
<dbReference type="Gene3D" id="3.30.420.10">
    <property type="entry name" value="Ribonuclease H-like superfamily/Ribonuclease H"/>
    <property type="match status" value="1"/>
</dbReference>
<dbReference type="InterPro" id="IPR040676">
    <property type="entry name" value="DUF5641"/>
</dbReference>
<dbReference type="PANTHER" id="PTHR47331:SF1">
    <property type="entry name" value="GAG-LIKE PROTEIN"/>
    <property type="match status" value="1"/>
</dbReference>
<dbReference type="InterPro" id="IPR036397">
    <property type="entry name" value="RNaseH_sf"/>
</dbReference>
<dbReference type="PANTHER" id="PTHR47331">
    <property type="entry name" value="PHD-TYPE DOMAIN-CONTAINING PROTEIN"/>
    <property type="match status" value="1"/>
</dbReference>
<protein>
    <recommendedName>
        <fullName evidence="1">DUF5641 domain-containing protein</fullName>
    </recommendedName>
</protein>
<name>A0ABQ9GBG3_9NEOP</name>
<evidence type="ECO:0000259" key="1">
    <source>
        <dbReference type="Pfam" id="PF18701"/>
    </source>
</evidence>
<accession>A0ABQ9GBG3</accession>
<sequence>MILPPKYQLTRLIITEEHQHLLHSGGQLLLSSLHQHYWIVNGKDIKRLGSRRGRVSQIYSVNVSNFIRGNKDLHELKFLFETTDHQAVVNAFTSKEGIQWPFIPPRAPHLGGLWEAGIKSFKYHLRRVMRPLTPLSNDPNDPSVLTPDITTSSLSLLSTWQWIQQQLQQFWNRWSADYLSQLQQRNKWTTETSNIQPDNLVILRKDSLPPLMWKIGIIQQAHPGPGGLTRVVTIRTTQTTVKRSITKLCPLPNSEWCWSLEGWRARQQREVPETLTAQHSLLPGQCRAGISCNGIYVTYPDHPWCSRLVRRWSRMREALGSNPRPFCRASSNRSSKFLTPAFVYLTIVRSLLAERWATRTSNCSNISYLFRYDTLMKENPIGYEHMDPQLLVVDCSPPPKDNKE</sequence>
<evidence type="ECO:0000313" key="2">
    <source>
        <dbReference type="EMBL" id="KAJ8869754.1"/>
    </source>
</evidence>
<comment type="caution">
    <text evidence="2">The sequence shown here is derived from an EMBL/GenBank/DDBJ whole genome shotgun (WGS) entry which is preliminary data.</text>
</comment>
<dbReference type="Pfam" id="PF18701">
    <property type="entry name" value="DUF5641"/>
    <property type="match status" value="1"/>
</dbReference>